<protein>
    <submittedName>
        <fullName evidence="1">Uncharacterized protein</fullName>
    </submittedName>
</protein>
<reference evidence="2" key="1">
    <citation type="journal article" date="2019" name="Int. J. Syst. Evol. Microbiol.">
        <title>The Global Catalogue of Microorganisms (GCM) 10K type strain sequencing project: providing services to taxonomists for standard genome sequencing and annotation.</title>
        <authorList>
            <consortium name="The Broad Institute Genomics Platform"/>
            <consortium name="The Broad Institute Genome Sequencing Center for Infectious Disease"/>
            <person name="Wu L."/>
            <person name="Ma J."/>
        </authorList>
    </citation>
    <scope>NUCLEOTIDE SEQUENCE [LARGE SCALE GENOMIC DNA]</scope>
    <source>
        <strain evidence="2">JCM 31037</strain>
    </source>
</reference>
<keyword evidence="2" id="KW-1185">Reference proteome</keyword>
<accession>A0ABW3YEH5</accession>
<evidence type="ECO:0000313" key="2">
    <source>
        <dbReference type="Proteomes" id="UP001597260"/>
    </source>
</evidence>
<evidence type="ECO:0000313" key="1">
    <source>
        <dbReference type="EMBL" id="MFD1321443.1"/>
    </source>
</evidence>
<sequence>MFAMLCAQRVSVIGERLASSEEVRRVVGSALEVGWSGLGVSVSDGGEEIGRAIANLDALFELSAGNFGRYHGYLDDVIASVAYALEVVAQKDVASAVNAADRVREIYFQVAKEIWPRSSVSVILASPIVRAEVDRQARDSNDLCLAADEDLPHLGVNMRQRASEEGRDLVNLIMGCPVVSFLNDSKQRSGYGQQPLF</sequence>
<dbReference type="EMBL" id="JBHTMP010000012">
    <property type="protein sequence ID" value="MFD1321443.1"/>
    <property type="molecule type" value="Genomic_DNA"/>
</dbReference>
<name>A0ABW3YEH5_9ACTN</name>
<gene>
    <name evidence="1" type="ORF">ACFQ4H_10115</name>
</gene>
<dbReference type="RefSeq" id="WP_377569521.1">
    <property type="nucleotide sequence ID" value="NZ_JBHTMP010000012.1"/>
</dbReference>
<comment type="caution">
    <text evidence="1">The sequence shown here is derived from an EMBL/GenBank/DDBJ whole genome shotgun (WGS) entry which is preliminary data.</text>
</comment>
<dbReference type="Proteomes" id="UP001597260">
    <property type="component" value="Unassembled WGS sequence"/>
</dbReference>
<proteinExistence type="predicted"/>
<organism evidence="1 2">
    <name type="scientific">Micromonospora sonneratiae</name>
    <dbReference type="NCBI Taxonomy" id="1184706"/>
    <lineage>
        <taxon>Bacteria</taxon>
        <taxon>Bacillati</taxon>
        <taxon>Actinomycetota</taxon>
        <taxon>Actinomycetes</taxon>
        <taxon>Micromonosporales</taxon>
        <taxon>Micromonosporaceae</taxon>
        <taxon>Micromonospora</taxon>
    </lineage>
</organism>